<evidence type="ECO:0000313" key="4">
    <source>
        <dbReference type="Proteomes" id="UP000284403"/>
    </source>
</evidence>
<keyword evidence="2" id="KW-0732">Signal</keyword>
<feature type="chain" id="PRO_5018563696" description="Mucin-associated surface protein (MASP)" evidence="2">
    <location>
        <begin position="36"/>
        <end position="354"/>
    </location>
</feature>
<comment type="caution">
    <text evidence="3">The sequence shown here is derived from an EMBL/GenBank/DDBJ whole genome shotgun (WGS) entry which is preliminary data.</text>
</comment>
<dbReference type="RefSeq" id="XP_029225115.1">
    <property type="nucleotide sequence ID" value="XM_029375133.1"/>
</dbReference>
<protein>
    <recommendedName>
        <fullName evidence="5">Mucin-associated surface protein (MASP)</fullName>
    </recommendedName>
</protein>
<feature type="compositionally biased region" description="Acidic residues" evidence="1">
    <location>
        <begin position="172"/>
        <end position="190"/>
    </location>
</feature>
<dbReference type="GeneID" id="40321890"/>
<dbReference type="PROSITE" id="PS51257">
    <property type="entry name" value="PROKAR_LIPOPROTEIN"/>
    <property type="match status" value="1"/>
</dbReference>
<organism evidence="3 4">
    <name type="scientific">Trypanosoma conorhini</name>
    <dbReference type="NCBI Taxonomy" id="83891"/>
    <lineage>
        <taxon>Eukaryota</taxon>
        <taxon>Discoba</taxon>
        <taxon>Euglenozoa</taxon>
        <taxon>Kinetoplastea</taxon>
        <taxon>Metakinetoplastina</taxon>
        <taxon>Trypanosomatida</taxon>
        <taxon>Trypanosomatidae</taxon>
        <taxon>Trypanosoma</taxon>
    </lineage>
</organism>
<feature type="signal peptide" evidence="2">
    <location>
        <begin position="1"/>
        <end position="35"/>
    </location>
</feature>
<accession>A0A3R7NDA1</accession>
<feature type="compositionally biased region" description="Basic residues" evidence="1">
    <location>
        <begin position="313"/>
        <end position="327"/>
    </location>
</feature>
<feature type="compositionally biased region" description="Low complexity" evidence="1">
    <location>
        <begin position="252"/>
        <end position="269"/>
    </location>
</feature>
<evidence type="ECO:0008006" key="5">
    <source>
        <dbReference type="Google" id="ProtNLM"/>
    </source>
</evidence>
<evidence type="ECO:0000313" key="3">
    <source>
        <dbReference type="EMBL" id="RNF04729.1"/>
    </source>
</evidence>
<name>A0A3R7NDA1_9TRYP</name>
<dbReference type="EMBL" id="MKKU01000665">
    <property type="protein sequence ID" value="RNF04729.1"/>
    <property type="molecule type" value="Genomic_DNA"/>
</dbReference>
<evidence type="ECO:0000256" key="1">
    <source>
        <dbReference type="SAM" id="MobiDB-lite"/>
    </source>
</evidence>
<feature type="compositionally biased region" description="Basic and acidic residues" evidence="1">
    <location>
        <begin position="162"/>
        <end position="171"/>
    </location>
</feature>
<dbReference type="Proteomes" id="UP000284403">
    <property type="component" value="Unassembled WGS sequence"/>
</dbReference>
<feature type="region of interest" description="Disordered" evidence="1">
    <location>
        <begin position="41"/>
        <end position="354"/>
    </location>
</feature>
<keyword evidence="4" id="KW-1185">Reference proteome</keyword>
<reference evidence="3 4" key="1">
    <citation type="journal article" date="2018" name="BMC Genomics">
        <title>Genomic comparison of Trypanosoma conorhini and Trypanosoma rangeli to Trypanosoma cruzi strains of high and low virulence.</title>
        <authorList>
            <person name="Bradwell K.R."/>
            <person name="Koparde V.N."/>
            <person name="Matveyev A.V."/>
            <person name="Serrano M.G."/>
            <person name="Alves J.M."/>
            <person name="Parikh H."/>
            <person name="Huang B."/>
            <person name="Lee V."/>
            <person name="Espinosa-Alvarez O."/>
            <person name="Ortiz P.A."/>
            <person name="Costa-Martins A.G."/>
            <person name="Teixeira M.M."/>
            <person name="Buck G.A."/>
        </authorList>
    </citation>
    <scope>NUCLEOTIDE SEQUENCE [LARGE SCALE GENOMIC DNA]</scope>
    <source>
        <strain evidence="3 4">025E</strain>
    </source>
</reference>
<feature type="compositionally biased region" description="Basic and acidic residues" evidence="1">
    <location>
        <begin position="343"/>
        <end position="354"/>
    </location>
</feature>
<gene>
    <name evidence="3" type="ORF">Tco025E_08279</name>
</gene>
<proteinExistence type="predicted"/>
<evidence type="ECO:0000256" key="2">
    <source>
        <dbReference type="SAM" id="SignalP"/>
    </source>
</evidence>
<dbReference type="AlphaFoldDB" id="A0A3R7NDA1"/>
<sequence length="354" mass="36115">MHFFRAMRRPRRTAPLLPLALLLLLLLCVAAGCLAEAPAKVAQEGDASQDGVTSGTPKDPSSEDNQLSAGSGAGTEKGPEEAGTAKAPESPDLSGTDGQEPALPPAPAPQADNKAVLPTAGAESEETRRGVDAGSLSTKAKDAVEGKGPGQENSQGGQVQVAKEEEQHDRQEGEEEPEEDEEDAGEEEEVIPSTTPAVAEEGGIPEATPLPSPSVGVPAAGDPTAQTSGGGAGTGSMQPDVAGAPKGSAGEAAAQATANNTNRNTATATDSKQGSGVAGVSPTPGDSARVREPQGTRAESAPPRPAGEPQTPQRRHGQRKHRRKPKATRAQPKLCKHMGSRSCRRECAGRRQCG</sequence>
<feature type="non-terminal residue" evidence="3">
    <location>
        <position position="354"/>
    </location>
</feature>